<evidence type="ECO:0000313" key="2">
    <source>
        <dbReference type="EMBL" id="KAK7503645.1"/>
    </source>
</evidence>
<reference evidence="2 3" key="1">
    <citation type="journal article" date="2023" name="Sci. Data">
        <title>Genome assembly of the Korean intertidal mud-creeper Batillaria attramentaria.</title>
        <authorList>
            <person name="Patra A.K."/>
            <person name="Ho P.T."/>
            <person name="Jun S."/>
            <person name="Lee S.J."/>
            <person name="Kim Y."/>
            <person name="Won Y.J."/>
        </authorList>
    </citation>
    <scope>NUCLEOTIDE SEQUENCE [LARGE SCALE GENOMIC DNA]</scope>
    <source>
        <strain evidence="2">Wonlab-2016</strain>
    </source>
</reference>
<dbReference type="EMBL" id="JACVVK020000019">
    <property type="protein sequence ID" value="KAK7503645.1"/>
    <property type="molecule type" value="Genomic_DNA"/>
</dbReference>
<accession>A0ABD0LVH2</accession>
<evidence type="ECO:0000256" key="1">
    <source>
        <dbReference type="SAM" id="MobiDB-lite"/>
    </source>
</evidence>
<evidence type="ECO:0000313" key="3">
    <source>
        <dbReference type="Proteomes" id="UP001519460"/>
    </source>
</evidence>
<feature type="region of interest" description="Disordered" evidence="1">
    <location>
        <begin position="1"/>
        <end position="42"/>
    </location>
</feature>
<comment type="caution">
    <text evidence="2">The sequence shown here is derived from an EMBL/GenBank/DDBJ whole genome shotgun (WGS) entry which is preliminary data.</text>
</comment>
<name>A0ABD0LVH2_9CAEN</name>
<protein>
    <submittedName>
        <fullName evidence="2">Uncharacterized protein</fullName>
    </submittedName>
</protein>
<keyword evidence="3" id="KW-1185">Reference proteome</keyword>
<gene>
    <name evidence="2" type="ORF">BaRGS_00005184</name>
</gene>
<dbReference type="AlphaFoldDB" id="A0ABD0LVH2"/>
<dbReference type="Proteomes" id="UP001519460">
    <property type="component" value="Unassembled WGS sequence"/>
</dbReference>
<proteinExistence type="predicted"/>
<sequence length="86" mass="9683">MDANKGAGHTGAVTQTCRRTASHDNRIKNGNEGSGSDETDRRVVGIDNYADLPLGDIVMRKQWSRSLTEEVSVRCARRLKRRRDRL</sequence>
<organism evidence="2 3">
    <name type="scientific">Batillaria attramentaria</name>
    <dbReference type="NCBI Taxonomy" id="370345"/>
    <lineage>
        <taxon>Eukaryota</taxon>
        <taxon>Metazoa</taxon>
        <taxon>Spiralia</taxon>
        <taxon>Lophotrochozoa</taxon>
        <taxon>Mollusca</taxon>
        <taxon>Gastropoda</taxon>
        <taxon>Caenogastropoda</taxon>
        <taxon>Sorbeoconcha</taxon>
        <taxon>Cerithioidea</taxon>
        <taxon>Batillariidae</taxon>
        <taxon>Batillaria</taxon>
    </lineage>
</organism>